<dbReference type="GO" id="GO:0031297">
    <property type="term" value="P:replication fork processing"/>
    <property type="evidence" value="ECO:0007669"/>
    <property type="project" value="TreeGrafter"/>
</dbReference>
<organism evidence="5">
    <name type="scientific">Cladocopium goreaui</name>
    <dbReference type="NCBI Taxonomy" id="2562237"/>
    <lineage>
        <taxon>Eukaryota</taxon>
        <taxon>Sar</taxon>
        <taxon>Alveolata</taxon>
        <taxon>Dinophyceae</taxon>
        <taxon>Suessiales</taxon>
        <taxon>Symbiodiniaceae</taxon>
        <taxon>Cladocopium</taxon>
    </lineage>
</organism>
<keyword evidence="8" id="KW-1185">Reference proteome</keyword>
<feature type="compositionally biased region" description="Basic and acidic residues" evidence="2">
    <location>
        <begin position="731"/>
        <end position="744"/>
    </location>
</feature>
<reference evidence="6" key="2">
    <citation type="submission" date="2024-04" db="EMBL/GenBank/DDBJ databases">
        <authorList>
            <person name="Chen Y."/>
            <person name="Shah S."/>
            <person name="Dougan E. K."/>
            <person name="Thang M."/>
            <person name="Chan C."/>
        </authorList>
    </citation>
    <scope>NUCLEOTIDE SEQUENCE [LARGE SCALE GENOMIC DNA]</scope>
</reference>
<evidence type="ECO:0000313" key="7">
    <source>
        <dbReference type="EMBL" id="CAL4805521.1"/>
    </source>
</evidence>
<evidence type="ECO:0000313" key="8">
    <source>
        <dbReference type="Proteomes" id="UP001152797"/>
    </source>
</evidence>
<feature type="domain" description="Helicase C-terminal" evidence="4">
    <location>
        <begin position="432"/>
        <end position="581"/>
    </location>
</feature>
<dbReference type="OrthoDB" id="2801544at2759"/>
<comment type="caution">
    <text evidence="5">The sequence shown here is derived from an EMBL/GenBank/DDBJ whole genome shotgun (WGS) entry which is preliminary data.</text>
</comment>
<dbReference type="Proteomes" id="UP001152797">
    <property type="component" value="Unassembled WGS sequence"/>
</dbReference>
<evidence type="ECO:0000256" key="2">
    <source>
        <dbReference type="SAM" id="MobiDB-lite"/>
    </source>
</evidence>
<dbReference type="GO" id="GO:0006281">
    <property type="term" value="P:DNA repair"/>
    <property type="evidence" value="ECO:0007669"/>
    <property type="project" value="TreeGrafter"/>
</dbReference>
<gene>
    <name evidence="5" type="ORF">C1SCF055_LOCUS42801</name>
</gene>
<dbReference type="InterPro" id="IPR049730">
    <property type="entry name" value="SNF2/RAD54-like_C"/>
</dbReference>
<keyword evidence="7" id="KW-0347">Helicase</keyword>
<dbReference type="InterPro" id="IPR027417">
    <property type="entry name" value="P-loop_NTPase"/>
</dbReference>
<dbReference type="InterPro" id="IPR038718">
    <property type="entry name" value="SNF2-like_sf"/>
</dbReference>
<accession>A0A9P1GNN9</accession>
<dbReference type="Pfam" id="PF00176">
    <property type="entry name" value="SNF2-rel_dom"/>
    <property type="match status" value="1"/>
</dbReference>
<feature type="region of interest" description="Disordered" evidence="2">
    <location>
        <begin position="1"/>
        <end position="21"/>
    </location>
</feature>
<dbReference type="PROSITE" id="PS51192">
    <property type="entry name" value="HELICASE_ATP_BIND_1"/>
    <property type="match status" value="1"/>
</dbReference>
<reference evidence="5" key="1">
    <citation type="submission" date="2022-10" db="EMBL/GenBank/DDBJ databases">
        <authorList>
            <person name="Chen Y."/>
            <person name="Dougan E. K."/>
            <person name="Chan C."/>
            <person name="Rhodes N."/>
            <person name="Thang M."/>
        </authorList>
    </citation>
    <scope>NUCLEOTIDE SEQUENCE</scope>
</reference>
<dbReference type="SUPFAM" id="SSF52540">
    <property type="entry name" value="P-loop containing nucleoside triphosphate hydrolases"/>
    <property type="match status" value="2"/>
</dbReference>
<keyword evidence="7" id="KW-0547">Nucleotide-binding</keyword>
<sequence>MPRVAAQPIATEDEAAEKKRQKQQMILSAAKMGSIELQADSNIRLQLPHSPPMPRCAARPFAAALRRRFPSMKITDWDGDDDGKLPTAFSMPQALVPDYLQWARSLGVSEDKLQLPPWLAGLVETKEELQEAIDEKEPDFFSEPKSHELMEYQRQGIKFGIRRGGRVLIADDMGLGKTVQALGIAWEYRESFPMLIVCPSSLRNVWEDQIQRWLGLDPETVQIIFSGSTPIESTARIVVVSYALLGKSEQLQTFHGKTYKLVISDECHYIKNPDAQRSQALLKVAGAAERVILVSGTPILNSAMELYPLLQILDPKIADKHEFARRYFGGINTDFGKTKYIDPRREEELHAYLFKTVGIRRKKEQVLSQLPPKTRQTIPLAASSPIGKLKAMEDKLFKFAGEDAKKDPKWWADLRTASHFLMEAKKRSVGEYITDVIDNGIGKFLLFAHHKEMLDSLETVLKERVGGGGYIRIDGSTPQRQRADLVKRFQEDLHCHCGLLSITALAEGQTLTSAEIVIFAELVWTPGTIDQCEGRAHRIGQQGSVLIQYLLLQDSEVDRRCYQRLEEKHKHAAKVLDNKESAFWEETVGQEKAKRMAGQGLGDRPDSRPKPFTSYMAHPKSRAEPVKAEGLAVQKAVKPKSKSIPNARSTASKSTPARVPAPSLPLPDVESYKILDHLHLGLNVKIGATYSRQELEARCKGNEQKLGRLRFHFRDLKKLQRVDSGSTKSTESTREPPTKKPRTDEPEDLW</sequence>
<dbReference type="CDD" id="cd18793">
    <property type="entry name" value="SF2_C_SNF"/>
    <property type="match status" value="1"/>
</dbReference>
<evidence type="ECO:0000259" key="4">
    <source>
        <dbReference type="PROSITE" id="PS51194"/>
    </source>
</evidence>
<dbReference type="EMBL" id="CAMXCT020006681">
    <property type="protein sequence ID" value="CAL1171584.1"/>
    <property type="molecule type" value="Genomic_DNA"/>
</dbReference>
<evidence type="ECO:0000256" key="1">
    <source>
        <dbReference type="ARBA" id="ARBA00022801"/>
    </source>
</evidence>
<evidence type="ECO:0000259" key="3">
    <source>
        <dbReference type="PROSITE" id="PS51192"/>
    </source>
</evidence>
<dbReference type="GO" id="GO:0005524">
    <property type="term" value="F:ATP binding"/>
    <property type="evidence" value="ECO:0007669"/>
    <property type="project" value="InterPro"/>
</dbReference>
<dbReference type="EMBL" id="CAMXCT030006681">
    <property type="protein sequence ID" value="CAL4805521.1"/>
    <property type="molecule type" value="Genomic_DNA"/>
</dbReference>
<feature type="region of interest" description="Disordered" evidence="2">
    <location>
        <begin position="594"/>
        <end position="665"/>
    </location>
</feature>
<dbReference type="Gene3D" id="3.40.50.10810">
    <property type="entry name" value="Tandem AAA-ATPase domain"/>
    <property type="match status" value="1"/>
</dbReference>
<keyword evidence="1" id="KW-0378">Hydrolase</keyword>
<dbReference type="InterPro" id="IPR001650">
    <property type="entry name" value="Helicase_C-like"/>
</dbReference>
<dbReference type="SMART" id="SM00487">
    <property type="entry name" value="DEXDc"/>
    <property type="match status" value="1"/>
</dbReference>
<dbReference type="PROSITE" id="PS51194">
    <property type="entry name" value="HELICASE_CTER"/>
    <property type="match status" value="1"/>
</dbReference>
<dbReference type="PANTHER" id="PTHR45766:SF6">
    <property type="entry name" value="SWI_SNF-RELATED MATRIX-ASSOCIATED ACTIN-DEPENDENT REGULATOR OF CHROMATIN SUBFAMILY A-LIKE PROTEIN 1"/>
    <property type="match status" value="1"/>
</dbReference>
<dbReference type="AlphaFoldDB" id="A0A9P1GNN9"/>
<protein>
    <submittedName>
        <fullName evidence="7">DNA annealing helicase and endonuclease ZRANB3 (Annealing helicase 2) (AH2) (Zinc finger Ran-binding domain-containing protein 3)</fullName>
    </submittedName>
</protein>
<dbReference type="PANTHER" id="PTHR45766">
    <property type="entry name" value="DNA ANNEALING HELICASE AND ENDONUCLEASE ZRANB3 FAMILY MEMBER"/>
    <property type="match status" value="1"/>
</dbReference>
<name>A0A9P1GNN9_9DINO</name>
<dbReference type="Pfam" id="PF00271">
    <property type="entry name" value="Helicase_C"/>
    <property type="match status" value="1"/>
</dbReference>
<dbReference type="InterPro" id="IPR014001">
    <property type="entry name" value="Helicase_ATP-bd"/>
</dbReference>
<keyword evidence="7" id="KW-0255">Endonuclease</keyword>
<keyword evidence="7" id="KW-0067">ATP-binding</keyword>
<evidence type="ECO:0000313" key="6">
    <source>
        <dbReference type="EMBL" id="CAL1171584.1"/>
    </source>
</evidence>
<dbReference type="GO" id="GO:0004386">
    <property type="term" value="F:helicase activity"/>
    <property type="evidence" value="ECO:0007669"/>
    <property type="project" value="UniProtKB-KW"/>
</dbReference>
<dbReference type="InterPro" id="IPR000330">
    <property type="entry name" value="SNF2_N"/>
</dbReference>
<feature type="region of interest" description="Disordered" evidence="2">
    <location>
        <begin position="720"/>
        <end position="750"/>
    </location>
</feature>
<dbReference type="Gene3D" id="3.40.50.300">
    <property type="entry name" value="P-loop containing nucleotide triphosphate hydrolases"/>
    <property type="match status" value="1"/>
</dbReference>
<keyword evidence="7" id="KW-0540">Nuclease</keyword>
<dbReference type="GO" id="GO:0016787">
    <property type="term" value="F:hydrolase activity"/>
    <property type="evidence" value="ECO:0007669"/>
    <property type="project" value="UniProtKB-KW"/>
</dbReference>
<dbReference type="GO" id="GO:0004519">
    <property type="term" value="F:endonuclease activity"/>
    <property type="evidence" value="ECO:0007669"/>
    <property type="project" value="UniProtKB-KW"/>
</dbReference>
<feature type="domain" description="Helicase ATP-binding" evidence="3">
    <location>
        <begin position="158"/>
        <end position="316"/>
    </location>
</feature>
<feature type="compositionally biased region" description="Polar residues" evidence="2">
    <location>
        <begin position="643"/>
        <end position="655"/>
    </location>
</feature>
<dbReference type="SMART" id="SM00490">
    <property type="entry name" value="HELICc"/>
    <property type="match status" value="1"/>
</dbReference>
<dbReference type="EMBL" id="CAMXCT010006681">
    <property type="protein sequence ID" value="CAI4018209.1"/>
    <property type="molecule type" value="Genomic_DNA"/>
</dbReference>
<proteinExistence type="predicted"/>
<evidence type="ECO:0000313" key="5">
    <source>
        <dbReference type="EMBL" id="CAI4018209.1"/>
    </source>
</evidence>
<dbReference type="GO" id="GO:0043596">
    <property type="term" value="C:nuclear replication fork"/>
    <property type="evidence" value="ECO:0007669"/>
    <property type="project" value="TreeGrafter"/>
</dbReference>